<evidence type="ECO:0000313" key="3">
    <source>
        <dbReference type="EMBL" id="MBW2939801.1"/>
    </source>
</evidence>
<keyword evidence="4" id="KW-1185">Reference proteome</keyword>
<protein>
    <submittedName>
        <fullName evidence="3">AAA family ATPase</fullName>
    </submittedName>
</protein>
<dbReference type="InterPro" id="IPR038729">
    <property type="entry name" value="Rad50/SbcC_AAA"/>
</dbReference>
<reference evidence="3" key="1">
    <citation type="submission" date="2021-07" db="EMBL/GenBank/DDBJ databases">
        <title>Zhongshania sp. CAU 1632 isolated from seawater.</title>
        <authorList>
            <person name="Kim W."/>
        </authorList>
    </citation>
    <scope>NUCLEOTIDE SEQUENCE</scope>
    <source>
        <strain evidence="3">CAU 1632</strain>
    </source>
</reference>
<proteinExistence type="predicted"/>
<dbReference type="EMBL" id="JAHWDQ010000001">
    <property type="protein sequence ID" value="MBW2939801.1"/>
    <property type="molecule type" value="Genomic_DNA"/>
</dbReference>
<dbReference type="Pfam" id="PF13476">
    <property type="entry name" value="AAA_23"/>
    <property type="match status" value="1"/>
</dbReference>
<feature type="coiled-coil region" evidence="1">
    <location>
        <begin position="216"/>
        <end position="253"/>
    </location>
</feature>
<feature type="domain" description="Rad50/SbcC-type AAA" evidence="2">
    <location>
        <begin position="9"/>
        <end position="238"/>
    </location>
</feature>
<evidence type="ECO:0000313" key="4">
    <source>
        <dbReference type="Proteomes" id="UP001166291"/>
    </source>
</evidence>
<dbReference type="RefSeq" id="WP_219042039.1">
    <property type="nucleotide sequence ID" value="NZ_JAHWDQ010000001.1"/>
</dbReference>
<evidence type="ECO:0000259" key="2">
    <source>
        <dbReference type="Pfam" id="PF13476"/>
    </source>
</evidence>
<dbReference type="Proteomes" id="UP001166291">
    <property type="component" value="Unassembled WGS sequence"/>
</dbReference>
<name>A0ABS6VNE7_9GAMM</name>
<dbReference type="PANTHER" id="PTHR32182:SF0">
    <property type="entry name" value="DNA REPLICATION AND REPAIR PROTEIN RECF"/>
    <property type="match status" value="1"/>
</dbReference>
<dbReference type="PANTHER" id="PTHR32182">
    <property type="entry name" value="DNA REPLICATION AND REPAIR PROTEIN RECF"/>
    <property type="match status" value="1"/>
</dbReference>
<comment type="caution">
    <text evidence="3">The sequence shown here is derived from an EMBL/GenBank/DDBJ whole genome shotgun (WGS) entry which is preliminary data.</text>
</comment>
<sequence>MSKISKLDKLTIAGLRGVSTPLEIQFEKPLTLIYGQNGTGKTSICDALDFLANGDCGSLNDNSIGASKHKYWPFVGKKASDVSVTLTHENGASWRASISGTKPVVTTSSLYSIPFVKIWRRKQMMDLILAKPAERFNVISEFIDVGEIDRSEKTVRDLQRNIESQLRIASERIAENYSTLEMQYRLSGVTNSDPVTWAKIESDKDISEFDAEISSFSELLRKIELLTSALETLRRMGREADEVENDFNSKEKSYTEIKSKVIDGAADSLGILSEARKYFESKKMEVSSCPLCESKENIAGLPSRIATIIESFSELNTAKEELDHATQRKDRNRESIATATSAISDKIKAIEIFMREFSEEIDILSDLKTILSKKDTLAYDDIEAVRSDLEIYKNSLLENKGKRAIIDAAYSQYTDNMREQKSNKILKPIIDRLLAIHESKRKNFIDAILSSIAGEVGRLYEVVHPGEGLDKIALQLDPKRRASLDIQSEFKCKNAPPGAYFSNSHLDSLGLCILLSLAKRDAPDNTILIMDDVLGSIDEPHADRIVNLIYAESENFMHTLVTTHYQRWHAKIRNGQLKFSDCQLIELKEWNPSLGVILQDSARSMVEILRDNINTRPNEPEPIAQQAGYLLEQVCDWLVSHYELSIPRRKNTAYDYLCALKDKYSKQLKVQHLQPDGSYYETELQQLISDLRILFQIRNIVGAHFNELASHLTASDSLEFGKKVLELSDLLICKHEGFPNKSKADYLSTSTETRRLYPLRMQ</sequence>
<accession>A0ABS6VNE7</accession>
<organism evidence="3 4">
    <name type="scientific">Zhongshania aquimaris</name>
    <dbReference type="NCBI Taxonomy" id="2857107"/>
    <lineage>
        <taxon>Bacteria</taxon>
        <taxon>Pseudomonadati</taxon>
        <taxon>Pseudomonadota</taxon>
        <taxon>Gammaproteobacteria</taxon>
        <taxon>Cellvibrionales</taxon>
        <taxon>Spongiibacteraceae</taxon>
        <taxon>Zhongshania</taxon>
    </lineage>
</organism>
<gene>
    <name evidence="3" type="ORF">KXJ70_03400</name>
</gene>
<evidence type="ECO:0000256" key="1">
    <source>
        <dbReference type="SAM" id="Coils"/>
    </source>
</evidence>
<keyword evidence="1" id="KW-0175">Coiled coil</keyword>